<gene>
    <name evidence="2" type="ORF">Acr_23g0017630</name>
</gene>
<proteinExistence type="predicted"/>
<evidence type="ECO:0000313" key="2">
    <source>
        <dbReference type="EMBL" id="GFZ13378.1"/>
    </source>
</evidence>
<evidence type="ECO:0000313" key="3">
    <source>
        <dbReference type="Proteomes" id="UP000585474"/>
    </source>
</evidence>
<organism evidence="2 3">
    <name type="scientific">Actinidia rufa</name>
    <dbReference type="NCBI Taxonomy" id="165716"/>
    <lineage>
        <taxon>Eukaryota</taxon>
        <taxon>Viridiplantae</taxon>
        <taxon>Streptophyta</taxon>
        <taxon>Embryophyta</taxon>
        <taxon>Tracheophyta</taxon>
        <taxon>Spermatophyta</taxon>
        <taxon>Magnoliopsida</taxon>
        <taxon>eudicotyledons</taxon>
        <taxon>Gunneridae</taxon>
        <taxon>Pentapetalae</taxon>
        <taxon>asterids</taxon>
        <taxon>Ericales</taxon>
        <taxon>Actinidiaceae</taxon>
        <taxon>Actinidia</taxon>
    </lineage>
</organism>
<comment type="caution">
    <text evidence="2">The sequence shown here is derived from an EMBL/GenBank/DDBJ whole genome shotgun (WGS) entry which is preliminary data.</text>
</comment>
<keyword evidence="3" id="KW-1185">Reference proteome</keyword>
<dbReference type="EMBL" id="BJWL01000023">
    <property type="protein sequence ID" value="GFZ13378.1"/>
    <property type="molecule type" value="Genomic_DNA"/>
</dbReference>
<dbReference type="AlphaFoldDB" id="A0A7J0GRJ0"/>
<reference evidence="2 3" key="1">
    <citation type="submission" date="2019-07" db="EMBL/GenBank/DDBJ databases">
        <title>De Novo Assembly of kiwifruit Actinidia rufa.</title>
        <authorList>
            <person name="Sugita-Konishi S."/>
            <person name="Sato K."/>
            <person name="Mori E."/>
            <person name="Abe Y."/>
            <person name="Kisaki G."/>
            <person name="Hamano K."/>
            <person name="Suezawa K."/>
            <person name="Otani M."/>
            <person name="Fukuda T."/>
            <person name="Manabe T."/>
            <person name="Gomi K."/>
            <person name="Tabuchi M."/>
            <person name="Akimitsu K."/>
            <person name="Kataoka I."/>
        </authorList>
    </citation>
    <scope>NUCLEOTIDE SEQUENCE [LARGE SCALE GENOMIC DNA]</scope>
    <source>
        <strain evidence="3">cv. Fuchu</strain>
    </source>
</reference>
<protein>
    <submittedName>
        <fullName evidence="2">Uncharacterized protein</fullName>
    </submittedName>
</protein>
<feature type="compositionally biased region" description="Polar residues" evidence="1">
    <location>
        <begin position="1"/>
        <end position="16"/>
    </location>
</feature>
<evidence type="ECO:0000256" key="1">
    <source>
        <dbReference type="SAM" id="MobiDB-lite"/>
    </source>
</evidence>
<name>A0A7J0GRJ0_9ERIC</name>
<dbReference type="PANTHER" id="PTHR36032:SF1">
    <property type="entry name" value="PHOSPHOPANTOTHENATE--CYSTEINE LIGASE 2"/>
    <property type="match status" value="1"/>
</dbReference>
<feature type="region of interest" description="Disordered" evidence="1">
    <location>
        <begin position="1"/>
        <end position="23"/>
    </location>
</feature>
<accession>A0A7J0GRJ0</accession>
<dbReference type="Proteomes" id="UP000585474">
    <property type="component" value="Unassembled WGS sequence"/>
</dbReference>
<sequence length="110" mass="11869">MNNRSANDGENNQVPASRNVPIADHGHALGSNIVNENPQAALIPLQGCCKSEACELLNDPIYWDHLYLTQTMIIFTSKYGGYGADSNVEVMDLEEVCDGGGIIVAKGYVK</sequence>
<dbReference type="OrthoDB" id="1869053at2759"/>
<dbReference type="PANTHER" id="PTHR36032">
    <property type="entry name" value="PHOSPHOPANTOTHENATE--CYSTEINE LIGASE 2"/>
    <property type="match status" value="1"/>
</dbReference>